<protein>
    <submittedName>
        <fullName evidence="2">Competence/damage-inducible family protein</fullName>
    </submittedName>
</protein>
<sequence>MFNDKLLSQALLVQKLFIANKLTLATAESCTGGLLGAVLTSISGSSKYYYGGAVVYANLAKEILTEVNKEIITEKGAVSPEVAEKLALGIKTKLMTSVGMGITGIAGPTGGTPEKPVGLVYIGIATVNGIKVSKCQFKGNRQEIRIQAVEEALKLLIQNCFDN</sequence>
<dbReference type="InterPro" id="IPR036653">
    <property type="entry name" value="CinA-like_C"/>
</dbReference>
<dbReference type="NCBIfam" id="TIGR00199">
    <property type="entry name" value="PncC_domain"/>
    <property type="match status" value="1"/>
</dbReference>
<dbReference type="Proteomes" id="UP000187485">
    <property type="component" value="Unassembled WGS sequence"/>
</dbReference>
<dbReference type="InterPro" id="IPR008136">
    <property type="entry name" value="CinA_C"/>
</dbReference>
<feature type="domain" description="CinA C-terminal" evidence="1">
    <location>
        <begin position="12"/>
        <end position="158"/>
    </location>
</feature>
<reference evidence="3" key="1">
    <citation type="submission" date="2016-12" db="EMBL/GenBank/DDBJ databases">
        <title>Draft Genome Sequences od Carboxydothermus pertinax and islandicus, Hydrogenogenic Carboxydotrophic Bacteria.</title>
        <authorList>
            <person name="Fukuyama Y."/>
            <person name="Ohmae K."/>
            <person name="Yoneda Y."/>
            <person name="Yoshida T."/>
            <person name="Sako Y."/>
        </authorList>
    </citation>
    <scope>NUCLEOTIDE SEQUENCE [LARGE SCALE GENOMIC DNA]</scope>
    <source>
        <strain evidence="3">Ug1</strain>
    </source>
</reference>
<evidence type="ECO:0000259" key="1">
    <source>
        <dbReference type="Pfam" id="PF02464"/>
    </source>
</evidence>
<proteinExistence type="predicted"/>
<organism evidence="2 3">
    <name type="scientific">Carboxydothermus pertinax</name>
    <dbReference type="NCBI Taxonomy" id="870242"/>
    <lineage>
        <taxon>Bacteria</taxon>
        <taxon>Bacillati</taxon>
        <taxon>Bacillota</taxon>
        <taxon>Clostridia</taxon>
        <taxon>Thermoanaerobacterales</taxon>
        <taxon>Thermoanaerobacteraceae</taxon>
        <taxon>Carboxydothermus</taxon>
    </lineage>
</organism>
<keyword evidence="3" id="KW-1185">Reference proteome</keyword>
<name>A0A1L8CW23_9THEO</name>
<dbReference type="Pfam" id="PF02464">
    <property type="entry name" value="CinA"/>
    <property type="match status" value="1"/>
</dbReference>
<dbReference type="STRING" id="870242.cpu_16220"/>
<dbReference type="SUPFAM" id="SSF142433">
    <property type="entry name" value="CinA-like"/>
    <property type="match status" value="1"/>
</dbReference>
<evidence type="ECO:0000313" key="3">
    <source>
        <dbReference type="Proteomes" id="UP000187485"/>
    </source>
</evidence>
<dbReference type="EMBL" id="BDJK01000029">
    <property type="protein sequence ID" value="GAV23112.1"/>
    <property type="molecule type" value="Genomic_DNA"/>
</dbReference>
<dbReference type="AlphaFoldDB" id="A0A1L8CW23"/>
<accession>A0A1L8CW23</accession>
<dbReference type="Gene3D" id="3.90.950.20">
    <property type="entry name" value="CinA-like"/>
    <property type="match status" value="1"/>
</dbReference>
<evidence type="ECO:0000313" key="2">
    <source>
        <dbReference type="EMBL" id="GAV23112.1"/>
    </source>
</evidence>
<comment type="caution">
    <text evidence="2">The sequence shown here is derived from an EMBL/GenBank/DDBJ whole genome shotgun (WGS) entry which is preliminary data.</text>
</comment>
<dbReference type="RefSeq" id="WP_075859562.1">
    <property type="nucleotide sequence ID" value="NZ_BDJK01000029.1"/>
</dbReference>
<gene>
    <name evidence="2" type="ORF">cpu_16220</name>
</gene>